<evidence type="ECO:0000256" key="2">
    <source>
        <dbReference type="ARBA" id="ARBA00004651"/>
    </source>
</evidence>
<comment type="catalytic activity">
    <reaction evidence="1">
        <text>ATP + protein L-histidine = ADP + protein N-phospho-L-histidine.</text>
        <dbReference type="EC" id="2.7.13.3"/>
    </reaction>
</comment>
<dbReference type="SMART" id="SM00304">
    <property type="entry name" value="HAMP"/>
    <property type="match status" value="1"/>
</dbReference>
<dbReference type="Gene3D" id="6.10.340.10">
    <property type="match status" value="1"/>
</dbReference>
<feature type="domain" description="HAMP" evidence="10">
    <location>
        <begin position="306"/>
        <end position="357"/>
    </location>
</feature>
<name>A0A4Y8LQS7_9BACL</name>
<evidence type="ECO:0000313" key="11">
    <source>
        <dbReference type="EMBL" id="TFE19507.1"/>
    </source>
</evidence>
<dbReference type="Pfam" id="PF02518">
    <property type="entry name" value="HATPase_c"/>
    <property type="match status" value="1"/>
</dbReference>
<evidence type="ECO:0000256" key="4">
    <source>
        <dbReference type="ARBA" id="ARBA00022475"/>
    </source>
</evidence>
<dbReference type="InterPro" id="IPR004358">
    <property type="entry name" value="Sig_transdc_His_kin-like_C"/>
</dbReference>
<dbReference type="GO" id="GO:0005886">
    <property type="term" value="C:plasma membrane"/>
    <property type="evidence" value="ECO:0007669"/>
    <property type="project" value="UniProtKB-SubCell"/>
</dbReference>
<protein>
    <recommendedName>
        <fullName evidence="3">histidine kinase</fullName>
        <ecNumber evidence="3">2.7.13.3</ecNumber>
    </recommendedName>
</protein>
<keyword evidence="4" id="KW-1003">Cell membrane</keyword>
<organism evidence="11 12">
    <name type="scientific">Cohnella luojiensis</name>
    <dbReference type="NCBI Taxonomy" id="652876"/>
    <lineage>
        <taxon>Bacteria</taxon>
        <taxon>Bacillati</taxon>
        <taxon>Bacillota</taxon>
        <taxon>Bacilli</taxon>
        <taxon>Bacillales</taxon>
        <taxon>Paenibacillaceae</taxon>
        <taxon>Cohnella</taxon>
    </lineage>
</organism>
<comment type="subcellular location">
    <subcellularLocation>
        <location evidence="2">Cell membrane</location>
        <topology evidence="2">Multi-pass membrane protein</topology>
    </subcellularLocation>
</comment>
<dbReference type="GO" id="GO:0000155">
    <property type="term" value="F:phosphorelay sensor kinase activity"/>
    <property type="evidence" value="ECO:0007669"/>
    <property type="project" value="InterPro"/>
</dbReference>
<accession>A0A4Y8LQS7</accession>
<dbReference type="RefSeq" id="WP_135154574.1">
    <property type="nucleotide sequence ID" value="NZ_SOMN01000058.1"/>
</dbReference>
<dbReference type="InterPro" id="IPR003660">
    <property type="entry name" value="HAMP_dom"/>
</dbReference>
<evidence type="ECO:0000259" key="10">
    <source>
        <dbReference type="PROSITE" id="PS50885"/>
    </source>
</evidence>
<keyword evidence="6" id="KW-0808">Transferase</keyword>
<evidence type="ECO:0000313" key="12">
    <source>
        <dbReference type="Proteomes" id="UP000297900"/>
    </source>
</evidence>
<evidence type="ECO:0000256" key="9">
    <source>
        <dbReference type="ARBA" id="ARBA00023136"/>
    </source>
</evidence>
<evidence type="ECO:0000256" key="3">
    <source>
        <dbReference type="ARBA" id="ARBA00012438"/>
    </source>
</evidence>
<evidence type="ECO:0000256" key="7">
    <source>
        <dbReference type="ARBA" id="ARBA00022777"/>
    </source>
</evidence>
<keyword evidence="7 11" id="KW-0418">Kinase</keyword>
<reference evidence="11 12" key="1">
    <citation type="submission" date="2019-03" db="EMBL/GenBank/DDBJ databases">
        <title>Cohnella endophytica sp. nov., a novel endophytic bacterium isolated from bark of Sonneratia apetala.</title>
        <authorList>
            <person name="Tuo L."/>
        </authorList>
    </citation>
    <scope>NUCLEOTIDE SEQUENCE [LARGE SCALE GENOMIC DNA]</scope>
    <source>
        <strain evidence="11 12">CCTCC AB 208254</strain>
    </source>
</reference>
<evidence type="ECO:0000256" key="5">
    <source>
        <dbReference type="ARBA" id="ARBA00022553"/>
    </source>
</evidence>
<dbReference type="PANTHER" id="PTHR34220">
    <property type="entry name" value="SENSOR HISTIDINE KINASE YPDA"/>
    <property type="match status" value="1"/>
</dbReference>
<comment type="caution">
    <text evidence="11">The sequence shown here is derived from an EMBL/GenBank/DDBJ whole genome shotgun (WGS) entry which is preliminary data.</text>
</comment>
<dbReference type="EC" id="2.7.13.3" evidence="3"/>
<dbReference type="InterPro" id="IPR050640">
    <property type="entry name" value="Bact_2-comp_sensor_kinase"/>
</dbReference>
<keyword evidence="12" id="KW-1185">Reference proteome</keyword>
<dbReference type="OrthoDB" id="9776552at2"/>
<proteinExistence type="predicted"/>
<dbReference type="PANTHER" id="PTHR34220:SF7">
    <property type="entry name" value="SENSOR HISTIDINE KINASE YPDA"/>
    <property type="match status" value="1"/>
</dbReference>
<dbReference type="PRINTS" id="PR00344">
    <property type="entry name" value="BCTRLSENSOR"/>
</dbReference>
<dbReference type="Proteomes" id="UP000297900">
    <property type="component" value="Unassembled WGS sequence"/>
</dbReference>
<dbReference type="SUPFAM" id="SSF55874">
    <property type="entry name" value="ATPase domain of HSP90 chaperone/DNA topoisomerase II/histidine kinase"/>
    <property type="match status" value="1"/>
</dbReference>
<dbReference type="CDD" id="cd06225">
    <property type="entry name" value="HAMP"/>
    <property type="match status" value="1"/>
</dbReference>
<evidence type="ECO:0000256" key="1">
    <source>
        <dbReference type="ARBA" id="ARBA00000085"/>
    </source>
</evidence>
<dbReference type="InterPro" id="IPR003594">
    <property type="entry name" value="HATPase_dom"/>
</dbReference>
<sequence length="591" mass="66789">MKRTSIRLRLMLLMICLTTLPVITVTWIATNNTRNSVETEIINANNSRMLWASQYLDELIQQIDTLFYTLQINEQLMKGINDTESADVGVQFKTQNFIRNTLTSSYYANSRKIDLLTLYIHQSGKAFSVNYASSGMVSAIDIRSGVWRRLQKEPVNMYFKQSGNRIYAFHGINQFVDRKLLGGLSVRLNRDVWEEVGRILRSEPESSVFLLNDEGELLSGSTDSGNSEEALAQLRNLNVHNSELRLESSKNYYYFTKKVDDGELTVVKAIPLATVSQSANATIRAGIVTGSLFAAASVILSILVSLRISRPIVSLARTMRNTQIQNFEMKSVQSQDEIGLLERGYNSMMQRIKQLIEDEYQREIDVKNAQLLALQAQINPHFLNNTLHLIGGMALTKGAPEIYRVTQVIGELLRYSISTEGDRVALRDELKHMRNYLFIQENRFLGRCTVIVNIDESALASEIPKFTLQPILENAFEHGLQRKEGSWKVMVRVKRMRESIIILVKDEGVGFQRERLQQLRAELLDGAAIKSVKAVPDEPRKRKGIGLKNVDTRLKLQFGASYGLRVFSSPGKGTLVVFKLPILDNGGSENV</sequence>
<gene>
    <name evidence="11" type="ORF">E2980_23030</name>
</gene>
<dbReference type="AlphaFoldDB" id="A0A4Y8LQS7"/>
<dbReference type="SUPFAM" id="SSF158472">
    <property type="entry name" value="HAMP domain-like"/>
    <property type="match status" value="1"/>
</dbReference>
<dbReference type="InterPro" id="IPR036890">
    <property type="entry name" value="HATPase_C_sf"/>
</dbReference>
<keyword evidence="9" id="KW-0472">Membrane</keyword>
<keyword evidence="8" id="KW-0902">Two-component regulatory system</keyword>
<evidence type="ECO:0000256" key="6">
    <source>
        <dbReference type="ARBA" id="ARBA00022679"/>
    </source>
</evidence>
<dbReference type="PROSITE" id="PS50885">
    <property type="entry name" value="HAMP"/>
    <property type="match status" value="1"/>
</dbReference>
<dbReference type="Gene3D" id="3.30.565.10">
    <property type="entry name" value="Histidine kinase-like ATPase, C-terminal domain"/>
    <property type="match status" value="1"/>
</dbReference>
<dbReference type="InterPro" id="IPR010559">
    <property type="entry name" value="Sig_transdc_His_kin_internal"/>
</dbReference>
<dbReference type="Pfam" id="PF06580">
    <property type="entry name" value="His_kinase"/>
    <property type="match status" value="1"/>
</dbReference>
<evidence type="ECO:0000256" key="8">
    <source>
        <dbReference type="ARBA" id="ARBA00023012"/>
    </source>
</evidence>
<keyword evidence="5" id="KW-0597">Phosphoprotein</keyword>
<dbReference type="EMBL" id="SOMN01000058">
    <property type="protein sequence ID" value="TFE19507.1"/>
    <property type="molecule type" value="Genomic_DNA"/>
</dbReference>